<dbReference type="Pfam" id="PF00732">
    <property type="entry name" value="GMC_oxred_N"/>
    <property type="match status" value="1"/>
</dbReference>
<accession>A0ABY0H9J8</accession>
<keyword evidence="2" id="KW-0285">Flavoprotein</keyword>
<evidence type="ECO:0000259" key="4">
    <source>
        <dbReference type="PROSITE" id="PS00623"/>
    </source>
</evidence>
<dbReference type="InterPro" id="IPR012132">
    <property type="entry name" value="GMC_OxRdtase"/>
</dbReference>
<dbReference type="PANTHER" id="PTHR11552">
    <property type="entry name" value="GLUCOSE-METHANOL-CHOLINE GMC OXIDOREDUCTASE"/>
    <property type="match status" value="1"/>
</dbReference>
<dbReference type="InterPro" id="IPR036188">
    <property type="entry name" value="FAD/NAD-bd_sf"/>
</dbReference>
<dbReference type="PANTHER" id="PTHR11552:SF115">
    <property type="entry name" value="DEHYDROGENASE XPTC-RELATED"/>
    <property type="match status" value="1"/>
</dbReference>
<evidence type="ECO:0000313" key="6">
    <source>
        <dbReference type="EMBL" id="RYO88296.1"/>
    </source>
</evidence>
<comment type="similarity">
    <text evidence="1 2">Belongs to the GMC oxidoreductase family.</text>
</comment>
<feature type="domain" description="Glucose-methanol-choline oxidoreductase N-terminal" evidence="4">
    <location>
        <begin position="102"/>
        <end position="125"/>
    </location>
</feature>
<keyword evidence="2" id="KW-0274">FAD</keyword>
<feature type="domain" description="Glucose-methanol-choline oxidoreductase N-terminal" evidence="5">
    <location>
        <begin position="281"/>
        <end position="295"/>
    </location>
</feature>
<evidence type="ECO:0000259" key="5">
    <source>
        <dbReference type="PROSITE" id="PS00624"/>
    </source>
</evidence>
<evidence type="ECO:0000256" key="2">
    <source>
        <dbReference type="RuleBase" id="RU003968"/>
    </source>
</evidence>
<name>A0ABY0H9J8_9PEZI</name>
<evidence type="ECO:0000256" key="1">
    <source>
        <dbReference type="ARBA" id="ARBA00010790"/>
    </source>
</evidence>
<keyword evidence="3" id="KW-0732">Signal</keyword>
<proteinExistence type="inferred from homology"/>
<dbReference type="PIRSF" id="PIRSF000137">
    <property type="entry name" value="Alcohol_oxidase"/>
    <property type="match status" value="1"/>
</dbReference>
<dbReference type="SUPFAM" id="SSF51905">
    <property type="entry name" value="FAD/NAD(P)-binding domain"/>
    <property type="match status" value="1"/>
</dbReference>
<dbReference type="InterPro" id="IPR000172">
    <property type="entry name" value="GMC_OxRdtase_N"/>
</dbReference>
<dbReference type="EMBL" id="QJNS01000089">
    <property type="protein sequence ID" value="RYO88296.1"/>
    <property type="molecule type" value="Genomic_DNA"/>
</dbReference>
<dbReference type="PROSITE" id="PS00624">
    <property type="entry name" value="GMC_OXRED_2"/>
    <property type="match status" value="1"/>
</dbReference>
<feature type="signal peptide" evidence="3">
    <location>
        <begin position="1"/>
        <end position="17"/>
    </location>
</feature>
<evidence type="ECO:0000313" key="7">
    <source>
        <dbReference type="Proteomes" id="UP000294003"/>
    </source>
</evidence>
<protein>
    <recommendedName>
        <fullName evidence="4 5">Glucose-methanol-choline oxidoreductase N-terminal domain-containing protein</fullName>
    </recommendedName>
</protein>
<dbReference type="Gene3D" id="3.50.50.60">
    <property type="entry name" value="FAD/NAD(P)-binding domain"/>
    <property type="match status" value="1"/>
</dbReference>
<evidence type="ECO:0000256" key="3">
    <source>
        <dbReference type="SAM" id="SignalP"/>
    </source>
</evidence>
<sequence>MLFRSLVAFGLSSAVNALTSHATYDYVIVGGGTAGLAVAGRLSASLPSASILVIEAGPEAFDQQTVFVPGMKGLAVGGALDWAFTTTPQEGANGRVLSQSRGKVLGGSSAINLMTYDRAAAVEYDDWEGLGNEGWNWDAFQRAMLKAENFTGVNTEHYGQDGVGTSGPVKAVINRNIPAHQEAWIPTMQGLGIEHNLESLNGSVNGVMYQPSSIDPDRWVRSYSANAYLPLSGANLAIWTNTRVAKINLKESKCGVQHATGVTLANGTTVAARREVILSAGTLQTPGLLELSGIGRASVLSAAGIKQLVDLPGVGENLQDHIRLQTSYQLKDGFTSFDKLRYDPAFAAEQLAHYLAGNPGMYDYTGSGYAFTNWAQALGDDAAADLLSLAEAAAAEDESATNALKLKWMSDLHVPQLEIIFSDGYTGVRGYPAASSELFGADFFTLITAIMHPFSRGSVHIRTASVADSPVINPNYLSHEYDVEAAVQAVKYARKIAATEPMASLWTAEYEPGLEAAQTDDEIREYVRSTVLSIFHPVGTAAMLPKKDAGVVDAQLRVYGTKNLRVVDASVMPVLVSAHIATAVYGIAEMAAEMIISEAQS</sequence>
<dbReference type="InterPro" id="IPR007867">
    <property type="entry name" value="GMC_OxRtase_C"/>
</dbReference>
<dbReference type="Pfam" id="PF05199">
    <property type="entry name" value="GMC_oxred_C"/>
    <property type="match status" value="1"/>
</dbReference>
<keyword evidence="7" id="KW-1185">Reference proteome</keyword>
<comment type="caution">
    <text evidence="6">The sequence shown here is derived from an EMBL/GenBank/DDBJ whole genome shotgun (WGS) entry which is preliminary data.</text>
</comment>
<organism evidence="6 7">
    <name type="scientific">Monosporascus cannonballus</name>
    <dbReference type="NCBI Taxonomy" id="155416"/>
    <lineage>
        <taxon>Eukaryota</taxon>
        <taxon>Fungi</taxon>
        <taxon>Dikarya</taxon>
        <taxon>Ascomycota</taxon>
        <taxon>Pezizomycotina</taxon>
        <taxon>Sordariomycetes</taxon>
        <taxon>Xylariomycetidae</taxon>
        <taxon>Xylariales</taxon>
        <taxon>Xylariales incertae sedis</taxon>
        <taxon>Monosporascus</taxon>
    </lineage>
</organism>
<feature type="chain" id="PRO_5046956872" description="Glucose-methanol-choline oxidoreductase N-terminal domain-containing protein" evidence="3">
    <location>
        <begin position="18"/>
        <end position="601"/>
    </location>
</feature>
<dbReference type="SUPFAM" id="SSF54373">
    <property type="entry name" value="FAD-linked reductases, C-terminal domain"/>
    <property type="match status" value="1"/>
</dbReference>
<gene>
    <name evidence="6" type="ORF">DL762_003793</name>
</gene>
<dbReference type="PROSITE" id="PS00623">
    <property type="entry name" value="GMC_OXRED_1"/>
    <property type="match status" value="1"/>
</dbReference>
<dbReference type="Gene3D" id="3.30.560.10">
    <property type="entry name" value="Glucose Oxidase, domain 3"/>
    <property type="match status" value="1"/>
</dbReference>
<dbReference type="Proteomes" id="UP000294003">
    <property type="component" value="Unassembled WGS sequence"/>
</dbReference>
<reference evidence="6 7" key="1">
    <citation type="submission" date="2018-06" db="EMBL/GenBank/DDBJ databases">
        <title>Complete Genomes of Monosporascus.</title>
        <authorList>
            <person name="Robinson A.J."/>
            <person name="Natvig D.O."/>
        </authorList>
    </citation>
    <scope>NUCLEOTIDE SEQUENCE [LARGE SCALE GENOMIC DNA]</scope>
    <source>
        <strain evidence="6 7">CBS 609.92</strain>
    </source>
</reference>